<organism evidence="2 3">
    <name type="scientific">Tetrabaena socialis</name>
    <dbReference type="NCBI Taxonomy" id="47790"/>
    <lineage>
        <taxon>Eukaryota</taxon>
        <taxon>Viridiplantae</taxon>
        <taxon>Chlorophyta</taxon>
        <taxon>core chlorophytes</taxon>
        <taxon>Chlorophyceae</taxon>
        <taxon>CS clade</taxon>
        <taxon>Chlamydomonadales</taxon>
        <taxon>Tetrabaenaceae</taxon>
        <taxon>Tetrabaena</taxon>
    </lineage>
</organism>
<dbReference type="InterPro" id="IPR027417">
    <property type="entry name" value="P-loop_NTPase"/>
</dbReference>
<dbReference type="Proteomes" id="UP000236333">
    <property type="component" value="Unassembled WGS sequence"/>
</dbReference>
<feature type="region of interest" description="Disordered" evidence="1">
    <location>
        <begin position="1"/>
        <end position="39"/>
    </location>
</feature>
<dbReference type="EMBL" id="PGGS01000097">
    <property type="protein sequence ID" value="PNH09270.1"/>
    <property type="molecule type" value="Genomic_DNA"/>
</dbReference>
<dbReference type="AlphaFoldDB" id="A0A2J8A9S9"/>
<feature type="region of interest" description="Disordered" evidence="1">
    <location>
        <begin position="62"/>
        <end position="81"/>
    </location>
</feature>
<feature type="compositionally biased region" description="Polar residues" evidence="1">
    <location>
        <begin position="16"/>
        <end position="35"/>
    </location>
</feature>
<evidence type="ECO:0000313" key="3">
    <source>
        <dbReference type="Proteomes" id="UP000236333"/>
    </source>
</evidence>
<name>A0A2J8A9S9_9CHLO</name>
<dbReference type="Gene3D" id="3.40.50.300">
    <property type="entry name" value="P-loop containing nucleotide triphosphate hydrolases"/>
    <property type="match status" value="1"/>
</dbReference>
<evidence type="ECO:0000256" key="1">
    <source>
        <dbReference type="SAM" id="MobiDB-lite"/>
    </source>
</evidence>
<sequence length="172" mass="18208">MRASQLELRPGHRACSPSQPQSLDAPGPSTSSRSGAASLRCSAAVGKSASWRLATGTTLPKNYSSLAGPELKPPTQPPPDPEVMKHVEAALGPLDTKPLDKLIVRVRTAREENDHIAKFDYVVVNRDGELDDCVRQVAAIVEAEKARVGRRLWANAPQQPAAAPHGAGAPAV</sequence>
<dbReference type="OrthoDB" id="6334211at2759"/>
<proteinExistence type="predicted"/>
<accession>A0A2J8A9S9</accession>
<keyword evidence="3" id="KW-1185">Reference proteome</keyword>
<reference evidence="2 3" key="1">
    <citation type="journal article" date="2017" name="Mol. Biol. Evol.">
        <title>The 4-celled Tetrabaena socialis nuclear genome reveals the essential components for genetic control of cell number at the origin of multicellularity in the volvocine lineage.</title>
        <authorList>
            <person name="Featherston J."/>
            <person name="Arakaki Y."/>
            <person name="Hanschen E.R."/>
            <person name="Ferris P.J."/>
            <person name="Michod R.E."/>
            <person name="Olson B.J.S.C."/>
            <person name="Nozaki H."/>
            <person name="Durand P.M."/>
        </authorList>
    </citation>
    <scope>NUCLEOTIDE SEQUENCE [LARGE SCALE GENOMIC DNA]</scope>
    <source>
        <strain evidence="2 3">NIES-571</strain>
    </source>
</reference>
<gene>
    <name evidence="2" type="ORF">TSOC_004135</name>
</gene>
<evidence type="ECO:0000313" key="2">
    <source>
        <dbReference type="EMBL" id="PNH09270.1"/>
    </source>
</evidence>
<protein>
    <recommendedName>
        <fullName evidence="4">Guanylate kinase</fullName>
    </recommendedName>
</protein>
<comment type="caution">
    <text evidence="2">The sequence shown here is derived from an EMBL/GenBank/DDBJ whole genome shotgun (WGS) entry which is preliminary data.</text>
</comment>
<evidence type="ECO:0008006" key="4">
    <source>
        <dbReference type="Google" id="ProtNLM"/>
    </source>
</evidence>
<feature type="compositionally biased region" description="Pro residues" evidence="1">
    <location>
        <begin position="71"/>
        <end position="81"/>
    </location>
</feature>